<evidence type="ECO:0000256" key="10">
    <source>
        <dbReference type="ARBA" id="ARBA00023242"/>
    </source>
</evidence>
<keyword evidence="21" id="KW-0808">Transferase</keyword>
<keyword evidence="10 14" id="KW-0539">Nucleus</keyword>
<feature type="compositionally biased region" description="Basic and acidic residues" evidence="16">
    <location>
        <begin position="924"/>
        <end position="950"/>
    </location>
</feature>
<evidence type="ECO:0000256" key="9">
    <source>
        <dbReference type="ARBA" id="ARBA00023163"/>
    </source>
</evidence>
<keyword evidence="22" id="KW-1185">Reference proteome</keyword>
<evidence type="ECO:0000259" key="20">
    <source>
        <dbReference type="PROSITE" id="PS51136"/>
    </source>
</evidence>
<dbReference type="Pfam" id="PF00628">
    <property type="entry name" value="PHD"/>
    <property type="match status" value="2"/>
</dbReference>
<dbReference type="PROSITE" id="PS01359">
    <property type="entry name" value="ZF_PHD_1"/>
    <property type="match status" value="2"/>
</dbReference>
<dbReference type="PROSITE" id="PS50014">
    <property type="entry name" value="BROMODOMAIN_2"/>
    <property type="match status" value="1"/>
</dbReference>
<keyword evidence="8 12" id="KW-0103">Bromodomain</keyword>
<gene>
    <name evidence="21" type="ORF">CLF_105948</name>
</gene>
<comment type="subcellular location">
    <subcellularLocation>
        <location evidence="1 14">Nucleus</location>
    </subcellularLocation>
</comment>
<feature type="region of interest" description="Disordered" evidence="16">
    <location>
        <begin position="1485"/>
        <end position="1511"/>
    </location>
</feature>
<feature type="compositionally biased region" description="Low complexity" evidence="16">
    <location>
        <begin position="1725"/>
        <end position="1738"/>
    </location>
</feature>
<dbReference type="GO" id="GO:0090535">
    <property type="term" value="C:WICH complex"/>
    <property type="evidence" value="ECO:0007669"/>
    <property type="project" value="InterPro"/>
</dbReference>
<evidence type="ECO:0000256" key="16">
    <source>
        <dbReference type="SAM" id="MobiDB-lite"/>
    </source>
</evidence>
<dbReference type="InterPro" id="IPR013083">
    <property type="entry name" value="Znf_RING/FYVE/PHD"/>
</dbReference>
<dbReference type="InterPro" id="IPR001965">
    <property type="entry name" value="Znf_PHD"/>
</dbReference>
<evidence type="ECO:0000256" key="7">
    <source>
        <dbReference type="ARBA" id="ARBA00023054"/>
    </source>
</evidence>
<dbReference type="PANTHER" id="PTHR46802:SF1">
    <property type="entry name" value="TYROSINE-PROTEIN KINASE BAZ1B"/>
    <property type="match status" value="1"/>
</dbReference>
<dbReference type="InterPro" id="IPR019787">
    <property type="entry name" value="Znf_PHD-finger"/>
</dbReference>
<dbReference type="GO" id="GO:0042393">
    <property type="term" value="F:histone binding"/>
    <property type="evidence" value="ECO:0007669"/>
    <property type="project" value="TreeGrafter"/>
</dbReference>
<dbReference type="InterPro" id="IPR001487">
    <property type="entry name" value="Bromodomain"/>
</dbReference>
<keyword evidence="5" id="KW-0862">Zinc</keyword>
<feature type="non-terminal residue" evidence="21">
    <location>
        <position position="1921"/>
    </location>
</feature>
<evidence type="ECO:0000256" key="8">
    <source>
        <dbReference type="ARBA" id="ARBA00023117"/>
    </source>
</evidence>
<evidence type="ECO:0000256" key="1">
    <source>
        <dbReference type="ARBA" id="ARBA00004123"/>
    </source>
</evidence>
<reference key="2">
    <citation type="submission" date="2011-10" db="EMBL/GenBank/DDBJ databases">
        <title>The genome and transcriptome sequence of Clonorchis sinensis provide insights into the carcinogenic liver fluke.</title>
        <authorList>
            <person name="Wang X."/>
            <person name="Huang Y."/>
            <person name="Chen W."/>
            <person name="Liu H."/>
            <person name="Guo L."/>
            <person name="Chen Y."/>
            <person name="Luo F."/>
            <person name="Zhou W."/>
            <person name="Sun J."/>
            <person name="Mao Q."/>
            <person name="Liang P."/>
            <person name="Zhou C."/>
            <person name="Tian Y."/>
            <person name="Men J."/>
            <person name="Lv X."/>
            <person name="Huang L."/>
            <person name="Zhou J."/>
            <person name="Hu Y."/>
            <person name="Li R."/>
            <person name="Zhang F."/>
            <person name="Lei H."/>
            <person name="Li X."/>
            <person name="Hu X."/>
            <person name="Liang C."/>
            <person name="Xu J."/>
            <person name="Wu Z."/>
            <person name="Yu X."/>
        </authorList>
    </citation>
    <scope>NUCLEOTIDE SEQUENCE</scope>
    <source>
        <strain>Henan</strain>
    </source>
</reference>
<dbReference type="PROSITE" id="PS50016">
    <property type="entry name" value="ZF_PHD_2"/>
    <property type="match status" value="2"/>
</dbReference>
<feature type="compositionally biased region" description="Low complexity" evidence="16">
    <location>
        <begin position="1362"/>
        <end position="1371"/>
    </location>
</feature>
<dbReference type="InterPro" id="IPR047174">
    <property type="entry name" value="BAZ1B"/>
</dbReference>
<evidence type="ECO:0000256" key="6">
    <source>
        <dbReference type="ARBA" id="ARBA00023015"/>
    </source>
</evidence>
<feature type="domain" description="PHD-type" evidence="18">
    <location>
        <begin position="1423"/>
        <end position="1473"/>
    </location>
</feature>
<accession>G7YPJ8</accession>
<dbReference type="Pfam" id="PF00439">
    <property type="entry name" value="Bromodomain"/>
    <property type="match status" value="1"/>
</dbReference>
<dbReference type="GO" id="GO:0006974">
    <property type="term" value="P:DNA damage response"/>
    <property type="evidence" value="ECO:0007669"/>
    <property type="project" value="TreeGrafter"/>
</dbReference>
<dbReference type="Proteomes" id="UP000008909">
    <property type="component" value="Unassembled WGS sequence"/>
</dbReference>
<feature type="region of interest" description="Disordered" evidence="16">
    <location>
        <begin position="1319"/>
        <end position="1376"/>
    </location>
</feature>
<proteinExistence type="predicted"/>
<feature type="region of interest" description="Disordered" evidence="16">
    <location>
        <begin position="1655"/>
        <end position="1749"/>
    </location>
</feature>
<evidence type="ECO:0000313" key="21">
    <source>
        <dbReference type="EMBL" id="GAA54879.1"/>
    </source>
</evidence>
<evidence type="ECO:0000256" key="12">
    <source>
        <dbReference type="PROSITE-ProRule" id="PRU00035"/>
    </source>
</evidence>
<evidence type="ECO:0000256" key="5">
    <source>
        <dbReference type="ARBA" id="ARBA00022833"/>
    </source>
</evidence>
<evidence type="ECO:0000256" key="2">
    <source>
        <dbReference type="ARBA" id="ARBA00022553"/>
    </source>
</evidence>
<dbReference type="SMART" id="SM00249">
    <property type="entry name" value="PHD"/>
    <property type="match status" value="2"/>
</dbReference>
<dbReference type="Gene3D" id="3.30.40.10">
    <property type="entry name" value="Zinc/RING finger domain, C3HC4 (zinc finger)"/>
    <property type="match status" value="2"/>
</dbReference>
<dbReference type="Gene3D" id="1.20.920.10">
    <property type="entry name" value="Bromodomain-like"/>
    <property type="match status" value="1"/>
</dbReference>
<evidence type="ECO:0000259" key="17">
    <source>
        <dbReference type="PROSITE" id="PS50014"/>
    </source>
</evidence>
<feature type="compositionally biased region" description="Acidic residues" evidence="16">
    <location>
        <begin position="1678"/>
        <end position="1690"/>
    </location>
</feature>
<feature type="domain" description="WAC" evidence="20">
    <location>
        <begin position="181"/>
        <end position="287"/>
    </location>
</feature>
<keyword evidence="9" id="KW-0804">Transcription</keyword>
<evidence type="ECO:0000256" key="11">
    <source>
        <dbReference type="ARBA" id="ARBA00068253"/>
    </source>
</evidence>
<evidence type="ECO:0000256" key="14">
    <source>
        <dbReference type="PROSITE-ProRule" id="PRU00475"/>
    </source>
</evidence>
<feature type="region of interest" description="Disordered" evidence="16">
    <location>
        <begin position="1268"/>
        <end position="1293"/>
    </location>
</feature>
<feature type="region of interest" description="Disordered" evidence="16">
    <location>
        <begin position="1191"/>
        <end position="1211"/>
    </location>
</feature>
<keyword evidence="7 15" id="KW-0175">Coiled coil</keyword>
<evidence type="ECO:0000256" key="13">
    <source>
        <dbReference type="PROSITE-ProRule" id="PRU00175"/>
    </source>
</evidence>
<dbReference type="InterPro" id="IPR011011">
    <property type="entry name" value="Znf_FYVE_PHD"/>
</dbReference>
<dbReference type="Pfam" id="PF10537">
    <property type="entry name" value="WAC_Acf1_DNA_bd"/>
    <property type="match status" value="1"/>
</dbReference>
<feature type="domain" description="Bromo" evidence="17">
    <location>
        <begin position="1765"/>
        <end position="1841"/>
    </location>
</feature>
<dbReference type="InterPro" id="IPR019786">
    <property type="entry name" value="Zinc_finger_PHD-type_CS"/>
</dbReference>
<dbReference type="PROSITE" id="PS50089">
    <property type="entry name" value="ZF_RING_2"/>
    <property type="match status" value="1"/>
</dbReference>
<keyword evidence="21" id="KW-0418">Kinase</keyword>
<dbReference type="Pfam" id="PF15613">
    <property type="entry name" value="WSD"/>
    <property type="match status" value="1"/>
</dbReference>
<reference evidence="21" key="1">
    <citation type="journal article" date="2011" name="Genome Biol.">
        <title>The draft genome of the carcinogenic human liver fluke Clonorchis sinensis.</title>
        <authorList>
            <person name="Wang X."/>
            <person name="Chen W."/>
            <person name="Huang Y."/>
            <person name="Sun J."/>
            <person name="Men J."/>
            <person name="Liu H."/>
            <person name="Luo F."/>
            <person name="Guo L."/>
            <person name="Lv X."/>
            <person name="Deng C."/>
            <person name="Zhou C."/>
            <person name="Fan Y."/>
            <person name="Li X."/>
            <person name="Huang L."/>
            <person name="Hu Y."/>
            <person name="Liang C."/>
            <person name="Hu X."/>
            <person name="Xu J."/>
            <person name="Yu X."/>
        </authorList>
    </citation>
    <scope>NUCLEOTIDE SEQUENCE [LARGE SCALE GENOMIC DNA]</scope>
    <source>
        <strain evidence="21">Henan</strain>
    </source>
</reference>
<keyword evidence="6" id="KW-0805">Transcription regulation</keyword>
<feature type="compositionally biased region" description="Basic and acidic residues" evidence="16">
    <location>
        <begin position="1328"/>
        <end position="1344"/>
    </location>
</feature>
<dbReference type="FunFam" id="3.30.40.10:FF:000300">
    <property type="entry name" value="Bromodomain adjacent to zinc finger domain protein 1A"/>
    <property type="match status" value="1"/>
</dbReference>
<keyword evidence="3" id="KW-0479">Metal-binding</keyword>
<feature type="region of interest" description="Disordered" evidence="16">
    <location>
        <begin position="924"/>
        <end position="976"/>
    </location>
</feature>
<sequence>MVKVTQLMQQLQRLSVWLSSVRTLQTKELKSVDQSIAYTFVFMVNGGHRLEITVFGQGFKPLNKLINILTDYQQMGSVPTFGGFSYFVRPDFPPTNGLNNPHAFYDHPSPSSEITDHRGLSLQFISHKPCSKGTFVPPSTVLGTDEPVDEGRLHVLNPIWKKKKVVREEQNSVELKEEEDKPPFIVPETQEVCTSAQELQQKTTVYGRNVWTCRVTGRSNLTYRDAAKSEATSHRILKKNFPKCFEKPVLETVHLSTLPLENLVHSCWTGLQEQFYVTEPVKLKVDSVSSQPIHGIINDVDKSHTVDSVCCSNTSPNSSDKENVTKRTTPVKKNYAYTVKVLSDVPLVVNDVPACSIDRLNRIPSKEHIRMFIRAHAMRYGPNFSGPWIVDADLLRRYKITSKGPGFEVDRVKLKQMSNAIEAEYLARLIKNDRQANVDGTPLENGTLDSLPTPIVKRGKRFSVLREENVEQPEDELPLTAFKKQTKKHMAKSPTEEFIKKKMKQVTLFQFSKNAVKQTPSSSTVNTGGPTPTKLVPSSPPALPRAAQQLMKLAAESSGNPLITSCINICAKILCDADIARLPAELREKVCSRREAIQFHKKLLSMTPEERKAYLRANREKQRLERMRANRLCDDQDLLATDSRCVALPQTSPLHLPDGFTEPLFGRLLSVAEFFHCFQTLLMEGLDYGDQDVPAEAPVALPTVALTPLESAVPSRGDPGYSDDDEQLNTEDEEEEVALIEATAPLPKVSARCFRRLGLQRLLKAVSSNMPTAGSYRSLARPICLLLRLLLRDEELAKRRELGIRLAKLPVTPYTAPELLRLTLLHGTTDSTQKSQLIRLDSSADNENGDSHISTADYFHQDNLHTLLHKLTTFDVYQLCPESRLVVLETVVQRLFDLDLIDDHILACQRRALQAHNRKIKFMRDRNVRKKEEDHQRDGSSGRKKHEESKTPSAETKVEPGTPTTPADGDGAEGADDDLASIVKRRRILAARAAAEREEKEAQERERRAAQTKVVAEERLLAQVSKAYELCKAEAHLALRCQPIGLDRYHRRIWFFRCAPDRLFVESDWASPYVNYSVLQPQGPIDNYIDLTKDEHTGSRDVEERETTVPAPAHLVTPYSPDSISVGSSWSSWSMYDKPEQLDELASALLERGIRESRLKRHLFTDSLLDSIKSHWKKKIPSATTRSECSVVEATDSVTETPKSSSGGRMEEVVERVSGKRFLDAGAALAGALLKNILDTEVRLRSGGLGGVPDFTKWQENLADVHASFGLPPETSPKKNSPPKPIGSPRQPDRLGLVNALLAVADNVMPRFLNVPDLTEKTKRKRNKDGLPDTDKANGGRDANEEPDATQSTEETSESDSDSSQSSSATDHLLRDPDLHATRTRTWLAAWRNEVLNARTLARLNLLHACLDACIRWEKSVEDARCRICRHKSDDDNLLLCDGCNRAFHLYCLRPPLRRVPAGDWYCPSCRPASRDLERRRREARLARSERRRRRQDVASSEDEDSVVPERESNANLSVTYDCMTAQLPQRPFYKRSVEFADWTLSSLSVSARDKVGPKHDTTCLVCAEATSSSELVHCTNCPNAFHLSCHNPPLRHPPRGDVWLCTSCRTSGRKNNFFGPKYLPRNKRRTQYLASCGLPRSAVEVSGDDDVAVHSSTRISRSSSTRKLTSTWRDQETTEADESDTEQDTETPGKPRRSKRSTSVPKRSTGARSIRQTKRRRLDSSASSEASSASSSESEPRVESTRKSKVDVRACVTRILNAIYRHKCAWPFREPVDREEVPDYYEIITDPVDLGMVRDWISNGRYDAADPKEGLRNFACDLGTMFYNAELYNAADSDVWIAGSQLEQFVKNQFSQLNMGIMHTKAYFYFCSSVNPTQLLSHDPLYSNLNTKEIADSTTREASRTVPSIGVATHKPSAFE</sequence>
<name>G7YPJ8_CLOSI</name>
<dbReference type="PROSITE" id="PS51136">
    <property type="entry name" value="WAC"/>
    <property type="match status" value="1"/>
</dbReference>
<dbReference type="SMART" id="SM00297">
    <property type="entry name" value="BROMO"/>
    <property type="match status" value="1"/>
</dbReference>
<evidence type="ECO:0000256" key="15">
    <source>
        <dbReference type="SAM" id="Coils"/>
    </source>
</evidence>
<feature type="compositionally biased region" description="Polar residues" evidence="16">
    <location>
        <begin position="519"/>
        <end position="530"/>
    </location>
</feature>
<organism evidence="21 22">
    <name type="scientific">Clonorchis sinensis</name>
    <name type="common">Chinese liver fluke</name>
    <dbReference type="NCBI Taxonomy" id="79923"/>
    <lineage>
        <taxon>Eukaryota</taxon>
        <taxon>Metazoa</taxon>
        <taxon>Spiralia</taxon>
        <taxon>Lophotrochozoa</taxon>
        <taxon>Platyhelminthes</taxon>
        <taxon>Trematoda</taxon>
        <taxon>Digenea</taxon>
        <taxon>Opisthorchiida</taxon>
        <taxon>Opisthorchiata</taxon>
        <taxon>Opisthorchiidae</taxon>
        <taxon>Clonorchis</taxon>
    </lineage>
</organism>
<dbReference type="InterPro" id="IPR028941">
    <property type="entry name" value="WHIM2_dom"/>
</dbReference>
<evidence type="ECO:0000256" key="3">
    <source>
        <dbReference type="ARBA" id="ARBA00022723"/>
    </source>
</evidence>
<dbReference type="GO" id="GO:0140801">
    <property type="term" value="F:histone H2AXY142 kinase activity"/>
    <property type="evidence" value="ECO:0007669"/>
    <property type="project" value="InterPro"/>
</dbReference>
<dbReference type="PRINTS" id="PR00503">
    <property type="entry name" value="BROMODOMAIN"/>
</dbReference>
<protein>
    <recommendedName>
        <fullName evidence="11">Bromodomain adjacent to zinc finger domain protein 1A</fullName>
    </recommendedName>
</protein>
<feature type="coiled-coil region" evidence="15">
    <location>
        <begin position="985"/>
        <end position="1020"/>
    </location>
</feature>
<feature type="compositionally biased region" description="Low complexity" evidence="16">
    <location>
        <begin position="1656"/>
        <end position="1673"/>
    </location>
</feature>
<feature type="domain" description="RING-type" evidence="19">
    <location>
        <begin position="1426"/>
        <end position="1471"/>
    </location>
</feature>
<evidence type="ECO:0000259" key="18">
    <source>
        <dbReference type="PROSITE" id="PS50016"/>
    </source>
</evidence>
<dbReference type="PANTHER" id="PTHR46802">
    <property type="entry name" value="TYROSINE-PROTEIN KINASE BAZ1B"/>
    <property type="match status" value="1"/>
</dbReference>
<feature type="compositionally biased region" description="Polar residues" evidence="16">
    <location>
        <begin position="1196"/>
        <end position="1207"/>
    </location>
</feature>
<dbReference type="SUPFAM" id="SSF47370">
    <property type="entry name" value="Bromodomain"/>
    <property type="match status" value="1"/>
</dbReference>
<dbReference type="InterPro" id="IPR036427">
    <property type="entry name" value="Bromodomain-like_sf"/>
</dbReference>
<feature type="domain" description="PHD-type" evidence="18">
    <location>
        <begin position="1561"/>
        <end position="1612"/>
    </location>
</feature>
<evidence type="ECO:0000256" key="4">
    <source>
        <dbReference type="ARBA" id="ARBA00022771"/>
    </source>
</evidence>
<feature type="compositionally biased region" description="Basic and acidic residues" evidence="16">
    <location>
        <begin position="1739"/>
        <end position="1749"/>
    </location>
</feature>
<dbReference type="InterPro" id="IPR001841">
    <property type="entry name" value="Znf_RING"/>
</dbReference>
<dbReference type="SUPFAM" id="SSF57903">
    <property type="entry name" value="FYVE/PHD zinc finger"/>
    <property type="match status" value="2"/>
</dbReference>
<feature type="region of interest" description="Disordered" evidence="16">
    <location>
        <begin position="519"/>
        <end position="542"/>
    </location>
</feature>
<dbReference type="EMBL" id="DF143933">
    <property type="protein sequence ID" value="GAA54879.1"/>
    <property type="molecule type" value="Genomic_DNA"/>
</dbReference>
<keyword evidence="2" id="KW-0597">Phosphoprotein</keyword>
<dbReference type="GO" id="GO:0008270">
    <property type="term" value="F:zinc ion binding"/>
    <property type="evidence" value="ECO:0007669"/>
    <property type="project" value="UniProtKB-KW"/>
</dbReference>
<dbReference type="InterPro" id="IPR013136">
    <property type="entry name" value="WSTF_Acf1_Cbp146"/>
</dbReference>
<evidence type="ECO:0000259" key="19">
    <source>
        <dbReference type="PROSITE" id="PS50089"/>
    </source>
</evidence>
<keyword evidence="4 13" id="KW-0863">Zinc-finger</keyword>
<evidence type="ECO:0000313" key="22">
    <source>
        <dbReference type="Proteomes" id="UP000008909"/>
    </source>
</evidence>